<organism evidence="3 4">
    <name type="scientific">Phytomonospora endophytica</name>
    <dbReference type="NCBI Taxonomy" id="714109"/>
    <lineage>
        <taxon>Bacteria</taxon>
        <taxon>Bacillati</taxon>
        <taxon>Actinomycetota</taxon>
        <taxon>Actinomycetes</taxon>
        <taxon>Micromonosporales</taxon>
        <taxon>Micromonosporaceae</taxon>
        <taxon>Phytomonospora</taxon>
    </lineage>
</organism>
<feature type="region of interest" description="Disordered" evidence="1">
    <location>
        <begin position="212"/>
        <end position="244"/>
    </location>
</feature>
<evidence type="ECO:0000313" key="3">
    <source>
        <dbReference type="EMBL" id="MBB6039868.1"/>
    </source>
</evidence>
<name>A0A841G1R8_9ACTN</name>
<comment type="caution">
    <text evidence="3">The sequence shown here is derived from an EMBL/GenBank/DDBJ whole genome shotgun (WGS) entry which is preliminary data.</text>
</comment>
<keyword evidence="4" id="KW-1185">Reference proteome</keyword>
<proteinExistence type="predicted"/>
<dbReference type="AlphaFoldDB" id="A0A841G1R8"/>
<dbReference type="EMBL" id="JACHGT010000026">
    <property type="protein sequence ID" value="MBB6039868.1"/>
    <property type="molecule type" value="Genomic_DNA"/>
</dbReference>
<evidence type="ECO:0000256" key="1">
    <source>
        <dbReference type="SAM" id="MobiDB-lite"/>
    </source>
</evidence>
<evidence type="ECO:0000313" key="4">
    <source>
        <dbReference type="Proteomes" id="UP000548476"/>
    </source>
</evidence>
<dbReference type="Proteomes" id="UP000548476">
    <property type="component" value="Unassembled WGS sequence"/>
</dbReference>
<protein>
    <submittedName>
        <fullName evidence="3">Uncharacterized protein</fullName>
    </submittedName>
</protein>
<evidence type="ECO:0000256" key="2">
    <source>
        <dbReference type="SAM" id="SignalP"/>
    </source>
</evidence>
<gene>
    <name evidence="3" type="ORF">HNR73_007767</name>
</gene>
<sequence>MGVAGGVVLLAAGVAQAADGTTVGKAGAPTAGVAGLGQMLNPTDLVGGATGALASDSPLGLPSPTGALGSLPGGGLLGADKGHGKGVKEAGPADAFGKMAGGLTHGVQKGVSKGLPVNGGLPSVGNMPLGMIPSADGLNSLDSQSVVADLMSVQSVLDQQPTEGLPLPVGGLDTTAGNVLSGATGAIPSQDLTGGLPTAGITNGLPLVGGLTGGQPAAAPQAPKPAKPAKATEKKVKPADQPMPLPQPQADPISGLVGGLPVAGGLAGGPLSTVTGTTGGLPVVGGLTKGGLPGLPGAAPVGVPTEGKVGMPVATDLLGGLPLVGDLTGGMPGKALTGDIAGR</sequence>
<feature type="chain" id="PRO_5033049048" evidence="2">
    <location>
        <begin position="18"/>
        <end position="343"/>
    </location>
</feature>
<keyword evidence="2" id="KW-0732">Signal</keyword>
<feature type="signal peptide" evidence="2">
    <location>
        <begin position="1"/>
        <end position="17"/>
    </location>
</feature>
<accession>A0A841G1R8</accession>
<reference evidence="3 4" key="1">
    <citation type="submission" date="2020-08" db="EMBL/GenBank/DDBJ databases">
        <title>Genomic Encyclopedia of Type Strains, Phase IV (KMG-IV): sequencing the most valuable type-strain genomes for metagenomic binning, comparative biology and taxonomic classification.</title>
        <authorList>
            <person name="Goeker M."/>
        </authorList>
    </citation>
    <scope>NUCLEOTIDE SEQUENCE [LARGE SCALE GENOMIC DNA]</scope>
    <source>
        <strain evidence="3 4">YIM 65646</strain>
    </source>
</reference>
<dbReference type="RefSeq" id="WP_184792942.1">
    <property type="nucleotide sequence ID" value="NZ_BONT01000086.1"/>
</dbReference>